<gene>
    <name evidence="1" type="ORF">PoB_003318500</name>
</gene>
<accession>A0AAV4AH45</accession>
<sequence>MGRLISLEHSLSGLGTSPFKIKLETRQMVYFTTAMDSCTNLIVGVDYKPLLKIFSDCCHDNIPNPRLQASGKSPYNTASMTSTSLALAMLQQTQSPANVQAFGIS</sequence>
<comment type="caution">
    <text evidence="1">The sequence shown here is derived from an EMBL/GenBank/DDBJ whole genome shotgun (WGS) entry which is preliminary data.</text>
</comment>
<proteinExistence type="predicted"/>
<organism evidence="1 2">
    <name type="scientific">Plakobranchus ocellatus</name>
    <dbReference type="NCBI Taxonomy" id="259542"/>
    <lineage>
        <taxon>Eukaryota</taxon>
        <taxon>Metazoa</taxon>
        <taxon>Spiralia</taxon>
        <taxon>Lophotrochozoa</taxon>
        <taxon>Mollusca</taxon>
        <taxon>Gastropoda</taxon>
        <taxon>Heterobranchia</taxon>
        <taxon>Euthyneura</taxon>
        <taxon>Panpulmonata</taxon>
        <taxon>Sacoglossa</taxon>
        <taxon>Placobranchoidea</taxon>
        <taxon>Plakobranchidae</taxon>
        <taxon>Plakobranchus</taxon>
    </lineage>
</organism>
<evidence type="ECO:0000313" key="2">
    <source>
        <dbReference type="Proteomes" id="UP000735302"/>
    </source>
</evidence>
<name>A0AAV4AH45_9GAST</name>
<dbReference type="AlphaFoldDB" id="A0AAV4AH45"/>
<evidence type="ECO:0000313" key="1">
    <source>
        <dbReference type="EMBL" id="GFO06680.1"/>
    </source>
</evidence>
<dbReference type="Proteomes" id="UP000735302">
    <property type="component" value="Unassembled WGS sequence"/>
</dbReference>
<protein>
    <submittedName>
        <fullName evidence="1">Uncharacterized protein</fullName>
    </submittedName>
</protein>
<reference evidence="1 2" key="1">
    <citation type="journal article" date="2021" name="Elife">
        <title>Chloroplast acquisition without the gene transfer in kleptoplastic sea slugs, Plakobranchus ocellatus.</title>
        <authorList>
            <person name="Maeda T."/>
            <person name="Takahashi S."/>
            <person name="Yoshida T."/>
            <person name="Shimamura S."/>
            <person name="Takaki Y."/>
            <person name="Nagai Y."/>
            <person name="Toyoda A."/>
            <person name="Suzuki Y."/>
            <person name="Arimoto A."/>
            <person name="Ishii H."/>
            <person name="Satoh N."/>
            <person name="Nishiyama T."/>
            <person name="Hasebe M."/>
            <person name="Maruyama T."/>
            <person name="Minagawa J."/>
            <person name="Obokata J."/>
            <person name="Shigenobu S."/>
        </authorList>
    </citation>
    <scope>NUCLEOTIDE SEQUENCE [LARGE SCALE GENOMIC DNA]</scope>
</reference>
<keyword evidence="2" id="KW-1185">Reference proteome</keyword>
<dbReference type="EMBL" id="BLXT01003782">
    <property type="protein sequence ID" value="GFO06680.1"/>
    <property type="molecule type" value="Genomic_DNA"/>
</dbReference>